<sequence length="178" mass="20481">MTGSDEHREHVLRAAFELREELLAYARSLLGNYSAAEDAVQEAFLIVVKKHESFQDGTSLLAWCRAIVRIEVLKAKDRYHRDRSLIERVLDDSVDAAFEEFQQSRSQAESDQRRDALVNCVEMLPERAQKVLKSRMADELGYPQIGERLSMSIEAVRKSLFRAKKQVRECVESKLRPA</sequence>
<dbReference type="InterPro" id="IPR007627">
    <property type="entry name" value="RNA_pol_sigma70_r2"/>
</dbReference>
<dbReference type="Pfam" id="PF04542">
    <property type="entry name" value="Sigma70_r2"/>
    <property type="match status" value="1"/>
</dbReference>
<keyword evidence="4" id="KW-0804">Transcription</keyword>
<dbReference type="InterPro" id="IPR014284">
    <property type="entry name" value="RNA_pol_sigma-70_dom"/>
</dbReference>
<comment type="similarity">
    <text evidence="1">Belongs to the sigma-70 factor family. ECF subfamily.</text>
</comment>
<dbReference type="GO" id="GO:0006352">
    <property type="term" value="P:DNA-templated transcription initiation"/>
    <property type="evidence" value="ECO:0007669"/>
    <property type="project" value="InterPro"/>
</dbReference>
<dbReference type="AlphaFoldDB" id="A0A2G1VYE1"/>
<dbReference type="InterPro" id="IPR036388">
    <property type="entry name" value="WH-like_DNA-bd_sf"/>
</dbReference>
<evidence type="ECO:0000256" key="3">
    <source>
        <dbReference type="ARBA" id="ARBA00023082"/>
    </source>
</evidence>
<dbReference type="EMBL" id="NIZW01000038">
    <property type="protein sequence ID" value="PHQ31803.1"/>
    <property type="molecule type" value="Genomic_DNA"/>
</dbReference>
<dbReference type="InterPro" id="IPR039425">
    <property type="entry name" value="RNA_pol_sigma-70-like"/>
</dbReference>
<evidence type="ECO:0000256" key="1">
    <source>
        <dbReference type="ARBA" id="ARBA00010641"/>
    </source>
</evidence>
<evidence type="ECO:0000256" key="4">
    <source>
        <dbReference type="ARBA" id="ARBA00023163"/>
    </source>
</evidence>
<dbReference type="GO" id="GO:0003677">
    <property type="term" value="F:DNA binding"/>
    <property type="evidence" value="ECO:0007669"/>
    <property type="project" value="InterPro"/>
</dbReference>
<evidence type="ECO:0000259" key="5">
    <source>
        <dbReference type="Pfam" id="PF04542"/>
    </source>
</evidence>
<protein>
    <recommendedName>
        <fullName evidence="9">RNA polymerase subunit sigma-24</fullName>
    </recommendedName>
</protein>
<dbReference type="GO" id="GO:0016987">
    <property type="term" value="F:sigma factor activity"/>
    <property type="evidence" value="ECO:0007669"/>
    <property type="project" value="UniProtKB-KW"/>
</dbReference>
<accession>A0A2G1VYE1</accession>
<keyword evidence="8" id="KW-1185">Reference proteome</keyword>
<name>A0A2G1VYE1_9BACT</name>
<organism evidence="7 8">
    <name type="scientific">Rhodopirellula bahusiensis</name>
    <dbReference type="NCBI Taxonomy" id="2014065"/>
    <lineage>
        <taxon>Bacteria</taxon>
        <taxon>Pseudomonadati</taxon>
        <taxon>Planctomycetota</taxon>
        <taxon>Planctomycetia</taxon>
        <taxon>Pirellulales</taxon>
        <taxon>Pirellulaceae</taxon>
        <taxon>Rhodopirellula</taxon>
    </lineage>
</organism>
<evidence type="ECO:0000256" key="2">
    <source>
        <dbReference type="ARBA" id="ARBA00023015"/>
    </source>
</evidence>
<dbReference type="OrthoDB" id="9795666at2"/>
<keyword evidence="3" id="KW-0731">Sigma factor</keyword>
<comment type="caution">
    <text evidence="7">The sequence shown here is derived from an EMBL/GenBank/DDBJ whole genome shotgun (WGS) entry which is preliminary data.</text>
</comment>
<evidence type="ECO:0000259" key="6">
    <source>
        <dbReference type="Pfam" id="PF08281"/>
    </source>
</evidence>
<evidence type="ECO:0000313" key="8">
    <source>
        <dbReference type="Proteomes" id="UP000225740"/>
    </source>
</evidence>
<dbReference type="InterPro" id="IPR013325">
    <property type="entry name" value="RNA_pol_sigma_r2"/>
</dbReference>
<reference evidence="7 8" key="1">
    <citation type="submission" date="2017-06" db="EMBL/GenBank/DDBJ databases">
        <title>Description of Rhodopirellula bahusiensis sp. nov.</title>
        <authorList>
            <person name="Kizina J."/>
            <person name="Harder J."/>
        </authorList>
    </citation>
    <scope>NUCLEOTIDE SEQUENCE [LARGE SCALE GENOMIC DNA]</scope>
    <source>
        <strain evidence="7 8">SWK21</strain>
    </source>
</reference>
<keyword evidence="2" id="KW-0805">Transcription regulation</keyword>
<gene>
    <name evidence="7" type="ORF">CEE69_28930</name>
</gene>
<proteinExistence type="inferred from homology"/>
<dbReference type="RefSeq" id="WP_099264061.1">
    <property type="nucleotide sequence ID" value="NZ_NIZW01000038.1"/>
</dbReference>
<feature type="domain" description="RNA polymerase sigma-70 region 2" evidence="5">
    <location>
        <begin position="19"/>
        <end position="75"/>
    </location>
</feature>
<dbReference type="Proteomes" id="UP000225740">
    <property type="component" value="Unassembled WGS sequence"/>
</dbReference>
<dbReference type="Pfam" id="PF08281">
    <property type="entry name" value="Sigma70_r4_2"/>
    <property type="match status" value="1"/>
</dbReference>
<dbReference type="PANTHER" id="PTHR43133:SF51">
    <property type="entry name" value="RNA POLYMERASE SIGMA FACTOR"/>
    <property type="match status" value="1"/>
</dbReference>
<dbReference type="SUPFAM" id="SSF88659">
    <property type="entry name" value="Sigma3 and sigma4 domains of RNA polymerase sigma factors"/>
    <property type="match status" value="1"/>
</dbReference>
<dbReference type="GeneID" id="90611882"/>
<dbReference type="SUPFAM" id="SSF88946">
    <property type="entry name" value="Sigma2 domain of RNA polymerase sigma factors"/>
    <property type="match status" value="1"/>
</dbReference>
<dbReference type="InterPro" id="IPR013249">
    <property type="entry name" value="RNA_pol_sigma70_r4_t2"/>
</dbReference>
<dbReference type="Gene3D" id="1.10.1740.10">
    <property type="match status" value="1"/>
</dbReference>
<dbReference type="Gene3D" id="1.10.10.10">
    <property type="entry name" value="Winged helix-like DNA-binding domain superfamily/Winged helix DNA-binding domain"/>
    <property type="match status" value="1"/>
</dbReference>
<dbReference type="PANTHER" id="PTHR43133">
    <property type="entry name" value="RNA POLYMERASE ECF-TYPE SIGMA FACTO"/>
    <property type="match status" value="1"/>
</dbReference>
<feature type="domain" description="RNA polymerase sigma factor 70 region 4 type 2" evidence="6">
    <location>
        <begin position="115"/>
        <end position="166"/>
    </location>
</feature>
<dbReference type="NCBIfam" id="TIGR02937">
    <property type="entry name" value="sigma70-ECF"/>
    <property type="match status" value="1"/>
</dbReference>
<evidence type="ECO:0008006" key="9">
    <source>
        <dbReference type="Google" id="ProtNLM"/>
    </source>
</evidence>
<dbReference type="InterPro" id="IPR013324">
    <property type="entry name" value="RNA_pol_sigma_r3/r4-like"/>
</dbReference>
<evidence type="ECO:0000313" key="7">
    <source>
        <dbReference type="EMBL" id="PHQ31803.1"/>
    </source>
</evidence>